<organism evidence="2 3">
    <name type="scientific">Colletotrichum lupini</name>
    <dbReference type="NCBI Taxonomy" id="145971"/>
    <lineage>
        <taxon>Eukaryota</taxon>
        <taxon>Fungi</taxon>
        <taxon>Dikarya</taxon>
        <taxon>Ascomycota</taxon>
        <taxon>Pezizomycotina</taxon>
        <taxon>Sordariomycetes</taxon>
        <taxon>Hypocreomycetidae</taxon>
        <taxon>Glomerellales</taxon>
        <taxon>Glomerellaceae</taxon>
        <taxon>Colletotrichum</taxon>
        <taxon>Colletotrichum acutatum species complex</taxon>
    </lineage>
</organism>
<dbReference type="Pfam" id="PF00733">
    <property type="entry name" value="Asn_synthase"/>
    <property type="match status" value="1"/>
</dbReference>
<dbReference type="Proteomes" id="UP000830671">
    <property type="component" value="Chromosome 10"/>
</dbReference>
<gene>
    <name evidence="2" type="ORF">CLUP02_17787</name>
</gene>
<dbReference type="GO" id="GO:0004066">
    <property type="term" value="F:asparagine synthase (glutamine-hydrolyzing) activity"/>
    <property type="evidence" value="ECO:0007669"/>
    <property type="project" value="InterPro"/>
</dbReference>
<dbReference type="GO" id="GO:0006529">
    <property type="term" value="P:asparagine biosynthetic process"/>
    <property type="evidence" value="ECO:0007669"/>
    <property type="project" value="InterPro"/>
</dbReference>
<evidence type="ECO:0000313" key="2">
    <source>
        <dbReference type="EMBL" id="UQC76274.1"/>
    </source>
</evidence>
<proteinExistence type="predicted"/>
<sequence length="103" mass="11883">QGPWWEGIGVASQALTEKWILREAAEPFILKELYERQKHPFTAPIKWPRGEPLYNMLLSILTRDRVENLGFVDYDVVEDALDRGFGEKADVKAFRILLLLLLG</sequence>
<dbReference type="KEGG" id="clup:CLUP02_17787"/>
<dbReference type="InterPro" id="IPR001962">
    <property type="entry name" value="Asn_synthase"/>
</dbReference>
<dbReference type="GeneID" id="73351701"/>
<evidence type="ECO:0000259" key="1">
    <source>
        <dbReference type="Pfam" id="PF00733"/>
    </source>
</evidence>
<dbReference type="EMBL" id="CP019472">
    <property type="protein sequence ID" value="UQC76274.1"/>
    <property type="molecule type" value="Genomic_DNA"/>
</dbReference>
<dbReference type="AlphaFoldDB" id="A0A9Q8SFE0"/>
<feature type="non-terminal residue" evidence="2">
    <location>
        <position position="1"/>
    </location>
</feature>
<name>A0A9Q8SFE0_9PEZI</name>
<reference evidence="2" key="1">
    <citation type="journal article" date="2021" name="Mol. Plant Microbe Interact.">
        <title>Complete Genome Sequence of the Plant-Pathogenic Fungus Colletotrichum lupini.</title>
        <authorList>
            <person name="Baroncelli R."/>
            <person name="Pensec F."/>
            <person name="Da Lio D."/>
            <person name="Boufleur T."/>
            <person name="Vicente I."/>
            <person name="Sarrocco S."/>
            <person name="Picot A."/>
            <person name="Baraldi E."/>
            <person name="Sukno S."/>
            <person name="Thon M."/>
            <person name="Le Floch G."/>
        </authorList>
    </citation>
    <scope>NUCLEOTIDE SEQUENCE</scope>
    <source>
        <strain evidence="2">IMI 504893</strain>
    </source>
</reference>
<dbReference type="SUPFAM" id="SSF52402">
    <property type="entry name" value="Adenine nucleotide alpha hydrolases-like"/>
    <property type="match status" value="1"/>
</dbReference>
<protein>
    <submittedName>
        <fullName evidence="2">Asparagine synthase</fullName>
    </submittedName>
</protein>
<evidence type="ECO:0000313" key="3">
    <source>
        <dbReference type="Proteomes" id="UP000830671"/>
    </source>
</evidence>
<keyword evidence="3" id="KW-1185">Reference proteome</keyword>
<dbReference type="RefSeq" id="XP_049137915.1">
    <property type="nucleotide sequence ID" value="XM_049296691.1"/>
</dbReference>
<dbReference type="Gene3D" id="3.40.50.620">
    <property type="entry name" value="HUPs"/>
    <property type="match status" value="1"/>
</dbReference>
<dbReference type="InterPro" id="IPR014729">
    <property type="entry name" value="Rossmann-like_a/b/a_fold"/>
</dbReference>
<feature type="domain" description="Asparagine synthetase" evidence="1">
    <location>
        <begin position="15"/>
        <end position="90"/>
    </location>
</feature>
<accession>A0A9Q8SFE0</accession>